<dbReference type="CDD" id="cd00067">
    <property type="entry name" value="GAL4"/>
    <property type="match status" value="1"/>
</dbReference>
<organism evidence="3 4">
    <name type="scientific">Hondaea fermentalgiana</name>
    <dbReference type="NCBI Taxonomy" id="2315210"/>
    <lineage>
        <taxon>Eukaryota</taxon>
        <taxon>Sar</taxon>
        <taxon>Stramenopiles</taxon>
        <taxon>Bigyra</taxon>
        <taxon>Labyrinthulomycetes</taxon>
        <taxon>Thraustochytrida</taxon>
        <taxon>Thraustochytriidae</taxon>
        <taxon>Hondaea</taxon>
    </lineage>
</organism>
<dbReference type="SUPFAM" id="SSF57701">
    <property type="entry name" value="Zn2/Cys6 DNA-binding domain"/>
    <property type="match status" value="1"/>
</dbReference>
<dbReference type="GO" id="GO:0000981">
    <property type="term" value="F:DNA-binding transcription factor activity, RNA polymerase II-specific"/>
    <property type="evidence" value="ECO:0007669"/>
    <property type="project" value="InterPro"/>
</dbReference>
<dbReference type="InParanoid" id="A0A2R5GHL8"/>
<dbReference type="Gene3D" id="4.10.240.10">
    <property type="entry name" value="Zn(2)-C6 fungal-type DNA-binding domain"/>
    <property type="match status" value="1"/>
</dbReference>
<proteinExistence type="predicted"/>
<keyword evidence="4" id="KW-1185">Reference proteome</keyword>
<evidence type="ECO:0000313" key="3">
    <source>
        <dbReference type="EMBL" id="GBG28143.1"/>
    </source>
</evidence>
<gene>
    <name evidence="3" type="ORF">FCC1311_043662</name>
</gene>
<evidence type="ECO:0000256" key="1">
    <source>
        <dbReference type="SAM" id="MobiDB-lite"/>
    </source>
</evidence>
<evidence type="ECO:0000259" key="2">
    <source>
        <dbReference type="PROSITE" id="PS50048"/>
    </source>
</evidence>
<dbReference type="PROSITE" id="PS50048">
    <property type="entry name" value="ZN2_CY6_FUNGAL_2"/>
    <property type="match status" value="1"/>
</dbReference>
<dbReference type="Proteomes" id="UP000241890">
    <property type="component" value="Unassembled WGS sequence"/>
</dbReference>
<feature type="region of interest" description="Disordered" evidence="1">
    <location>
        <begin position="469"/>
        <end position="587"/>
    </location>
</feature>
<name>A0A2R5GHL8_9STRA</name>
<sequence length="618" mass="68141">MEVLLKGSCDACTSSKVKCSGGNPCVRCKARDVVCSYRPKRKRGPQKGSKGSNKRSLDEHGFSFISTYERRVWSVFFTMFKNQNRSRSDAAWAWCWFVSQLEKLKNHLVATGNEEANKRLHAWLEALDVDIQAIIGGMKTRCRFPPNMCGTCSALAMCVPEGAQVSSPTVISSLHIGSDFGITQNDKPRLVMNCFDGGVLVQVNRVFEDEFGITGKRFEEILQWSAGGFLPWGGDILAKLLVKESDLHVFLQILAIKASSLGPPSEKSKALIEREVPSTHIFDLFCVEHPGGQERTMVRSYMLNCINIERIEDGNMTTQLKIVFESIGPKRAPQNGEEPVSCEETNKDKKPMSQEAIPSTSSKRVRTKPDLPIKPEESSREVQPRTTASRATTAGAPSAASAPSSAFLEDFTAAPPPPQTQHSNGYTYHEDRPDARSTSNFSPGSVPVDEMNPEAAKFYNNWAFFDPLSSDATSTTAPPPSGHDDHMSYPSSPLALSLPQLDSTSRSTSFSSTNFSGRNAHHHPTARGHQMSSPPPQQQQQQQQPQPHQQQHASKGYDLVHSEQSANDPVHTATLHQESTDQPQHDILHDLEDGVVDDGDWLNSILEWSSVNAGLQDL</sequence>
<dbReference type="PROSITE" id="PS00463">
    <property type="entry name" value="ZN2_CY6_FUNGAL_1"/>
    <property type="match status" value="1"/>
</dbReference>
<comment type="caution">
    <text evidence="3">The sequence shown here is derived from an EMBL/GenBank/DDBJ whole genome shotgun (WGS) entry which is preliminary data.</text>
</comment>
<feature type="compositionally biased region" description="Low complexity" evidence="1">
    <location>
        <begin position="384"/>
        <end position="406"/>
    </location>
</feature>
<evidence type="ECO:0000313" key="4">
    <source>
        <dbReference type="Proteomes" id="UP000241890"/>
    </source>
</evidence>
<dbReference type="GO" id="GO:0008270">
    <property type="term" value="F:zinc ion binding"/>
    <property type="evidence" value="ECO:0007669"/>
    <property type="project" value="InterPro"/>
</dbReference>
<dbReference type="InterPro" id="IPR036864">
    <property type="entry name" value="Zn2-C6_fun-type_DNA-bd_sf"/>
</dbReference>
<reference evidence="3 4" key="1">
    <citation type="submission" date="2017-12" db="EMBL/GenBank/DDBJ databases">
        <title>Sequencing, de novo assembly and annotation of complete genome of a new Thraustochytrid species, strain FCC1311.</title>
        <authorList>
            <person name="Sedici K."/>
            <person name="Godart F."/>
            <person name="Aiese Cigliano R."/>
            <person name="Sanseverino W."/>
            <person name="Barakat M."/>
            <person name="Ortet P."/>
            <person name="Marechal E."/>
            <person name="Cagnac O."/>
            <person name="Amato A."/>
        </authorList>
    </citation>
    <scope>NUCLEOTIDE SEQUENCE [LARGE SCALE GENOMIC DNA]</scope>
</reference>
<protein>
    <submittedName>
        <fullName evidence="3">Xylanolytic transcriptional activator xlnR</fullName>
    </submittedName>
</protein>
<dbReference type="AlphaFoldDB" id="A0A2R5GHL8"/>
<feature type="compositionally biased region" description="Low complexity" evidence="1">
    <location>
        <begin position="538"/>
        <end position="552"/>
    </location>
</feature>
<feature type="compositionally biased region" description="Low complexity" evidence="1">
    <location>
        <begin position="488"/>
        <end position="518"/>
    </location>
</feature>
<accession>A0A2R5GHL8</accession>
<dbReference type="EMBL" id="BEYU01000040">
    <property type="protein sequence ID" value="GBG28143.1"/>
    <property type="molecule type" value="Genomic_DNA"/>
</dbReference>
<feature type="region of interest" description="Disordered" evidence="1">
    <location>
        <begin position="329"/>
        <end position="452"/>
    </location>
</feature>
<dbReference type="InterPro" id="IPR001138">
    <property type="entry name" value="Zn2Cys6_DnaBD"/>
</dbReference>
<dbReference type="SMART" id="SM00066">
    <property type="entry name" value="GAL4"/>
    <property type="match status" value="1"/>
</dbReference>
<dbReference type="Pfam" id="PF00172">
    <property type="entry name" value="Zn_clus"/>
    <property type="match status" value="1"/>
</dbReference>
<feature type="compositionally biased region" description="Basic and acidic residues" evidence="1">
    <location>
        <begin position="367"/>
        <end position="383"/>
    </location>
</feature>
<dbReference type="OrthoDB" id="4151048at2759"/>
<feature type="domain" description="Zn(2)-C6 fungal-type" evidence="2">
    <location>
        <begin position="8"/>
        <end position="37"/>
    </location>
</feature>